<sequence length="132" mass="15090">AIMKNQCEIQKTHYNYSSSVRSGYLYILYYISGTPYSCQHSVSPSASLPEEMFTQLSELIEEYQNYDQNEDDVSRLDKMLESLSSHISVPSSAAESFISRVRELMNANFRPDKKSNAECHDNTDSIIKKGQE</sequence>
<feature type="non-terminal residue" evidence="1">
    <location>
        <position position="1"/>
    </location>
</feature>
<gene>
    <name evidence="1" type="ORF">RPERSI_LOCUS23001</name>
</gene>
<proteinExistence type="predicted"/>
<evidence type="ECO:0000313" key="1">
    <source>
        <dbReference type="EMBL" id="CAG8810067.1"/>
    </source>
</evidence>
<comment type="caution">
    <text evidence="1">The sequence shown here is derived from an EMBL/GenBank/DDBJ whole genome shotgun (WGS) entry which is preliminary data.</text>
</comment>
<evidence type="ECO:0000313" key="2">
    <source>
        <dbReference type="Proteomes" id="UP000789920"/>
    </source>
</evidence>
<organism evidence="1 2">
    <name type="scientific">Racocetra persica</name>
    <dbReference type="NCBI Taxonomy" id="160502"/>
    <lineage>
        <taxon>Eukaryota</taxon>
        <taxon>Fungi</taxon>
        <taxon>Fungi incertae sedis</taxon>
        <taxon>Mucoromycota</taxon>
        <taxon>Glomeromycotina</taxon>
        <taxon>Glomeromycetes</taxon>
        <taxon>Diversisporales</taxon>
        <taxon>Gigasporaceae</taxon>
        <taxon>Racocetra</taxon>
    </lineage>
</organism>
<protein>
    <submittedName>
        <fullName evidence="1">21580_t:CDS:1</fullName>
    </submittedName>
</protein>
<keyword evidence="2" id="KW-1185">Reference proteome</keyword>
<dbReference type="EMBL" id="CAJVQC010070860">
    <property type="protein sequence ID" value="CAG8810067.1"/>
    <property type="molecule type" value="Genomic_DNA"/>
</dbReference>
<dbReference type="Proteomes" id="UP000789920">
    <property type="component" value="Unassembled WGS sequence"/>
</dbReference>
<accession>A0ACA9RVR2</accession>
<name>A0ACA9RVR2_9GLOM</name>
<reference evidence="1" key="1">
    <citation type="submission" date="2021-06" db="EMBL/GenBank/DDBJ databases">
        <authorList>
            <person name="Kallberg Y."/>
            <person name="Tangrot J."/>
            <person name="Rosling A."/>
        </authorList>
    </citation>
    <scope>NUCLEOTIDE SEQUENCE</scope>
    <source>
        <strain evidence="1">MA461A</strain>
    </source>
</reference>